<organism evidence="9 10">
    <name type="scientific">Ciona savignyi</name>
    <name type="common">Pacific transparent sea squirt</name>
    <dbReference type="NCBI Taxonomy" id="51511"/>
    <lineage>
        <taxon>Eukaryota</taxon>
        <taxon>Metazoa</taxon>
        <taxon>Chordata</taxon>
        <taxon>Tunicata</taxon>
        <taxon>Ascidiacea</taxon>
        <taxon>Phlebobranchia</taxon>
        <taxon>Cionidae</taxon>
        <taxon>Ciona</taxon>
    </lineage>
</organism>
<evidence type="ECO:0000313" key="10">
    <source>
        <dbReference type="Proteomes" id="UP000007875"/>
    </source>
</evidence>
<evidence type="ECO:0000256" key="2">
    <source>
        <dbReference type="ARBA" id="ARBA00004123"/>
    </source>
</evidence>
<evidence type="ECO:0000256" key="5">
    <source>
        <dbReference type="ARBA" id="ARBA00022723"/>
    </source>
</evidence>
<proteinExistence type="inferred from homology"/>
<dbReference type="AlphaFoldDB" id="H2Y6X0"/>
<dbReference type="PANTHER" id="PTHR22930:SF250">
    <property type="entry name" value="NUCLEASE HARBI1-LIKE PROTEIN"/>
    <property type="match status" value="1"/>
</dbReference>
<evidence type="ECO:0000256" key="1">
    <source>
        <dbReference type="ARBA" id="ARBA00001968"/>
    </source>
</evidence>
<dbReference type="STRING" id="51511.ENSCSAVP00000001068"/>
<reference evidence="10" key="1">
    <citation type="submission" date="2003-08" db="EMBL/GenBank/DDBJ databases">
        <authorList>
            <person name="Birren B."/>
            <person name="Nusbaum C."/>
            <person name="Abebe A."/>
            <person name="Abouelleil A."/>
            <person name="Adekoya E."/>
            <person name="Ait-zahra M."/>
            <person name="Allen N."/>
            <person name="Allen T."/>
            <person name="An P."/>
            <person name="Anderson M."/>
            <person name="Anderson S."/>
            <person name="Arachchi H."/>
            <person name="Armbruster J."/>
            <person name="Bachantsang P."/>
            <person name="Baldwin J."/>
            <person name="Barry A."/>
            <person name="Bayul T."/>
            <person name="Blitshsteyn B."/>
            <person name="Bloom T."/>
            <person name="Blye J."/>
            <person name="Boguslavskiy L."/>
            <person name="Borowsky M."/>
            <person name="Boukhgalter B."/>
            <person name="Brunache A."/>
            <person name="Butler J."/>
            <person name="Calixte N."/>
            <person name="Calvo S."/>
            <person name="Camarata J."/>
            <person name="Campo K."/>
            <person name="Chang J."/>
            <person name="Cheshatsang Y."/>
            <person name="Citroen M."/>
            <person name="Collymore A."/>
            <person name="Considine T."/>
            <person name="Cook A."/>
            <person name="Cooke P."/>
            <person name="Corum B."/>
            <person name="Cuomo C."/>
            <person name="David R."/>
            <person name="Dawoe T."/>
            <person name="Degray S."/>
            <person name="Dodge S."/>
            <person name="Dooley K."/>
            <person name="Dorje P."/>
            <person name="Dorjee K."/>
            <person name="Dorris L."/>
            <person name="Duffey N."/>
            <person name="Dupes A."/>
            <person name="Elkins T."/>
            <person name="Engels R."/>
            <person name="Erickson J."/>
            <person name="Farina A."/>
            <person name="Faro S."/>
            <person name="Ferreira P."/>
            <person name="Fischer H."/>
            <person name="Fitzgerald M."/>
            <person name="Foley K."/>
            <person name="Gage D."/>
            <person name="Galagan J."/>
            <person name="Gearin G."/>
            <person name="Gnerre S."/>
            <person name="Gnirke A."/>
            <person name="Goyette A."/>
            <person name="Graham J."/>
            <person name="Grandbois E."/>
            <person name="Gyaltsen K."/>
            <person name="Hafez N."/>
            <person name="Hagopian D."/>
            <person name="Hagos B."/>
            <person name="Hall J."/>
            <person name="Hatcher B."/>
            <person name="Heller A."/>
            <person name="Higgins H."/>
            <person name="Honan T."/>
            <person name="Horn A."/>
            <person name="Houde N."/>
            <person name="Hughes L."/>
            <person name="Hulme W."/>
            <person name="Husby E."/>
            <person name="Iliev I."/>
            <person name="Jaffe D."/>
            <person name="Jones C."/>
            <person name="Kamal M."/>
            <person name="Kamat A."/>
            <person name="Kamvysselis M."/>
            <person name="Karlsson E."/>
            <person name="Kells C."/>
            <person name="Kieu A."/>
            <person name="Kisner P."/>
            <person name="Kodira C."/>
            <person name="Kulbokas E."/>
            <person name="Labutti K."/>
            <person name="Lama D."/>
            <person name="Landers T."/>
            <person name="Leger J."/>
            <person name="Levine S."/>
            <person name="Lewis D."/>
            <person name="Lewis T."/>
            <person name="Lindblad-toh K."/>
            <person name="Liu X."/>
            <person name="Lokyitsang T."/>
            <person name="Lokyitsang Y."/>
            <person name="Lucien O."/>
            <person name="Lui A."/>
            <person name="Ma L.J."/>
            <person name="Mabbitt R."/>
            <person name="Macdonald J."/>
            <person name="Maclean C."/>
            <person name="Major J."/>
            <person name="Manning J."/>
            <person name="Marabella R."/>
            <person name="Maru K."/>
            <person name="Matthews C."/>
            <person name="Mauceli E."/>
            <person name="Mccarthy M."/>
            <person name="Mcdonough S."/>
            <person name="Mcghee T."/>
            <person name="Meldrim J."/>
            <person name="Meneus L."/>
            <person name="Mesirov J."/>
            <person name="Mihalev A."/>
            <person name="Mihova T."/>
            <person name="Mikkelsen T."/>
            <person name="Mlenga V."/>
            <person name="Moru K."/>
            <person name="Mozes J."/>
            <person name="Mulrain L."/>
            <person name="Munson G."/>
            <person name="Naylor J."/>
            <person name="Newes C."/>
            <person name="Nguyen C."/>
            <person name="Nguyen N."/>
            <person name="Nguyen T."/>
            <person name="Nicol R."/>
            <person name="Nielsen C."/>
            <person name="Nizzari M."/>
            <person name="Norbu C."/>
            <person name="Norbu N."/>
            <person name="O'donnell P."/>
            <person name="Okoawo O."/>
            <person name="O'leary S."/>
            <person name="Omotosho B."/>
            <person name="O'neill K."/>
            <person name="Osman S."/>
            <person name="Parker S."/>
            <person name="Perrin D."/>
            <person name="Phunkhang P."/>
            <person name="Piqani B."/>
            <person name="Purcell S."/>
            <person name="Rachupka T."/>
            <person name="Ramasamy U."/>
            <person name="Rameau R."/>
            <person name="Ray V."/>
            <person name="Raymond C."/>
            <person name="Retta R."/>
            <person name="Richardson S."/>
            <person name="Rise C."/>
            <person name="Rodriguez J."/>
            <person name="Rogers J."/>
            <person name="Rogov P."/>
            <person name="Rutman M."/>
            <person name="Schupbach R."/>
            <person name="Seaman C."/>
            <person name="Settipalli S."/>
            <person name="Sharpe T."/>
            <person name="Sheridan J."/>
            <person name="Sherpa N."/>
            <person name="Shi J."/>
            <person name="Smirnov S."/>
            <person name="Smith C."/>
            <person name="Sougnez C."/>
            <person name="Spencer B."/>
            <person name="Stalker J."/>
            <person name="Stange-thomann N."/>
            <person name="Stavropoulos S."/>
            <person name="Stetson K."/>
            <person name="Stone C."/>
            <person name="Stone S."/>
            <person name="Stubbs M."/>
            <person name="Talamas J."/>
            <person name="Tchuinga P."/>
            <person name="Tenzing P."/>
            <person name="Tesfaye S."/>
            <person name="Theodore J."/>
            <person name="Thoulutsang Y."/>
            <person name="Topham K."/>
            <person name="Towey S."/>
            <person name="Tsamla T."/>
            <person name="Tsomo N."/>
            <person name="Vallee D."/>
            <person name="Vassiliev H."/>
            <person name="Venkataraman V."/>
            <person name="Vinson J."/>
            <person name="Vo A."/>
            <person name="Wade C."/>
            <person name="Wang S."/>
            <person name="Wangchuk T."/>
            <person name="Wangdi T."/>
            <person name="Whittaker C."/>
            <person name="Wilkinson J."/>
            <person name="Wu Y."/>
            <person name="Wyman D."/>
            <person name="Yadav S."/>
            <person name="Yang S."/>
            <person name="Yang X."/>
            <person name="Yeager S."/>
            <person name="Yee E."/>
            <person name="Young G."/>
            <person name="Zainoun J."/>
            <person name="Zembeck L."/>
            <person name="Zimmer A."/>
            <person name="Zody M."/>
            <person name="Lander E."/>
        </authorList>
    </citation>
    <scope>NUCLEOTIDE SEQUENCE [LARGE SCALE GENOMIC DNA]</scope>
</reference>
<dbReference type="InParanoid" id="H2Y6X0"/>
<dbReference type="GO" id="GO:0004518">
    <property type="term" value="F:nuclease activity"/>
    <property type="evidence" value="ECO:0007669"/>
    <property type="project" value="UniProtKB-KW"/>
</dbReference>
<dbReference type="InterPro" id="IPR045249">
    <property type="entry name" value="HARBI1-like"/>
</dbReference>
<comment type="similarity">
    <text evidence="3">Belongs to the HARBI1 family.</text>
</comment>
<evidence type="ECO:0000313" key="9">
    <source>
        <dbReference type="Ensembl" id="ENSCSAVP00000001068.1"/>
    </source>
</evidence>
<dbReference type="Ensembl" id="ENSCSAVT00000001079.1">
    <property type="protein sequence ID" value="ENSCSAVP00000001068.1"/>
    <property type="gene ID" value="ENSCSAVG00000000593.1"/>
</dbReference>
<keyword evidence="6" id="KW-0378">Hydrolase</keyword>
<dbReference type="OMA" id="NVVVRWP"/>
<feature type="domain" description="DDE Tnp4" evidence="8">
    <location>
        <begin position="74"/>
        <end position="221"/>
    </location>
</feature>
<name>H2Y6X0_CIOSA</name>
<comment type="cofactor">
    <cofactor evidence="1">
        <name>a divalent metal cation</name>
        <dbReference type="ChEBI" id="CHEBI:60240"/>
    </cofactor>
</comment>
<dbReference type="GO" id="GO:0005634">
    <property type="term" value="C:nucleus"/>
    <property type="evidence" value="ECO:0007669"/>
    <property type="project" value="UniProtKB-SubCell"/>
</dbReference>
<dbReference type="InterPro" id="IPR027806">
    <property type="entry name" value="HARBI1_dom"/>
</dbReference>
<dbReference type="HOGENOM" id="CLU_018552_13_4_1"/>
<evidence type="ECO:0000259" key="8">
    <source>
        <dbReference type="Pfam" id="PF13359"/>
    </source>
</evidence>
<comment type="subcellular location">
    <subcellularLocation>
        <location evidence="2">Nucleus</location>
    </subcellularLocation>
</comment>
<dbReference type="GO" id="GO:0046872">
    <property type="term" value="F:metal ion binding"/>
    <property type="evidence" value="ECO:0007669"/>
    <property type="project" value="UniProtKB-KW"/>
</dbReference>
<evidence type="ECO:0000256" key="3">
    <source>
        <dbReference type="ARBA" id="ARBA00006958"/>
    </source>
</evidence>
<protein>
    <recommendedName>
        <fullName evidence="8">DDE Tnp4 domain-containing protein</fullName>
    </recommendedName>
</protein>
<accession>H2Y6X0</accession>
<keyword evidence="7" id="KW-0539">Nucleus</keyword>
<keyword evidence="4" id="KW-0540">Nuclease</keyword>
<evidence type="ECO:0000256" key="6">
    <source>
        <dbReference type="ARBA" id="ARBA00022801"/>
    </source>
</evidence>
<evidence type="ECO:0000256" key="4">
    <source>
        <dbReference type="ARBA" id="ARBA00022722"/>
    </source>
</evidence>
<dbReference type="Pfam" id="PF13359">
    <property type="entry name" value="DDE_Tnp_4"/>
    <property type="match status" value="1"/>
</dbReference>
<dbReference type="GeneTree" id="ENSGT00940000154348"/>
<keyword evidence="10" id="KW-1185">Reference proteome</keyword>
<sequence length="228" mass="25961">QLLSTLWFYATGQFQMSDGDLIGLNQSTVSRIVHRISRCIAKSKSNFIKFPTNLQREKESFYVIAGFPSVVGAIDCTHVAISTPGGGEVFRNRKGYYSINVQAIRSFDRQFTNVVVRWPGSTHDSRIFENSIIHDRFENDDINGMLLGDNGYACKGYLMTPLLNPSSDAERRYNKSHIKTRSRIEQSFGVLKQRFRALRIPLRTKLDNSLVIIVAIFCLHNFAMTSRI</sequence>
<dbReference type="PANTHER" id="PTHR22930">
    <property type="match status" value="1"/>
</dbReference>
<dbReference type="eggNOG" id="KOG4585">
    <property type="taxonomic scope" value="Eukaryota"/>
</dbReference>
<reference evidence="9" key="3">
    <citation type="submission" date="2025-09" db="UniProtKB">
        <authorList>
            <consortium name="Ensembl"/>
        </authorList>
    </citation>
    <scope>IDENTIFICATION</scope>
</reference>
<keyword evidence="5" id="KW-0479">Metal-binding</keyword>
<dbReference type="GO" id="GO:0016787">
    <property type="term" value="F:hydrolase activity"/>
    <property type="evidence" value="ECO:0007669"/>
    <property type="project" value="UniProtKB-KW"/>
</dbReference>
<reference evidence="9" key="2">
    <citation type="submission" date="2025-08" db="UniProtKB">
        <authorList>
            <consortium name="Ensembl"/>
        </authorList>
    </citation>
    <scope>IDENTIFICATION</scope>
</reference>
<evidence type="ECO:0000256" key="7">
    <source>
        <dbReference type="ARBA" id="ARBA00023242"/>
    </source>
</evidence>
<dbReference type="Proteomes" id="UP000007875">
    <property type="component" value="Unassembled WGS sequence"/>
</dbReference>